<dbReference type="GO" id="GO:0043531">
    <property type="term" value="F:ADP binding"/>
    <property type="evidence" value="ECO:0007669"/>
    <property type="project" value="InterPro"/>
</dbReference>
<dbReference type="SUPFAM" id="SSF52540">
    <property type="entry name" value="P-loop containing nucleoside triphosphate hydrolases"/>
    <property type="match status" value="1"/>
</dbReference>
<dbReference type="PRINTS" id="PR00364">
    <property type="entry name" value="DISEASERSIST"/>
</dbReference>
<dbReference type="Gene3D" id="1.20.930.20">
    <property type="entry name" value="Adaptor protein Cbl, N-terminal domain"/>
    <property type="match status" value="1"/>
</dbReference>
<dbReference type="PANTHER" id="PTHR47691:SF3">
    <property type="entry name" value="HTH-TYPE TRANSCRIPTIONAL REGULATOR RV0890C-RELATED"/>
    <property type="match status" value="1"/>
</dbReference>
<accession>A0A8H6ZCG4</accession>
<evidence type="ECO:0000313" key="2">
    <source>
        <dbReference type="EMBL" id="KAF7373145.1"/>
    </source>
</evidence>
<dbReference type="Gene3D" id="1.25.40.10">
    <property type="entry name" value="Tetratricopeptide repeat domain"/>
    <property type="match status" value="1"/>
</dbReference>
<dbReference type="PANTHER" id="PTHR47691">
    <property type="entry name" value="REGULATOR-RELATED"/>
    <property type="match status" value="1"/>
</dbReference>
<dbReference type="OrthoDB" id="3030938at2759"/>
<gene>
    <name evidence="2" type="ORF">MSAN_00522400</name>
</gene>
<feature type="domain" description="Novel STAND NTPase 1" evidence="1">
    <location>
        <begin position="184"/>
        <end position="322"/>
    </location>
</feature>
<evidence type="ECO:0000259" key="1">
    <source>
        <dbReference type="Pfam" id="PF20703"/>
    </source>
</evidence>
<sequence>MVATTLQDTASEIPFVGRVCGLILTILPIVQNTRFQRDRCLRIFDDIHHVLCILMRQYSQSVDMESVEMLSLIAQFAVTLQKMESCLRVQQEMGTIRRLFKQSELILQMDICEKDSKTALESFKIQQEVLLTSAVVQLNTDSERRQQELLELIAAESRSIESISIGRGSLNSSSGSFSLLPASPKIFHGRDSELEDVVNSLLASPARVAILGPGGMGKTTLAVAALHSAKIVEKYPIRHFITCDSAYTKESLVATVASHLGLKAAHGTMRHVIHHLNTSPPCLVILDNFEAPWEPVEGRAKVEEFLSLLTDIPQMALLITMRGAERPSKVQWTHPFLHPLIPLPQDAAHQTFIEIVEDIPSDQEIRKLLELTDNIPLAVQLVATVADSEGCQTTLERWEHEKTSLLSAGCDRRSNLEASIMLSLSSPRMLSMPHAVDLLSLMSLLSDGISDLDLAQSKPPIPEILTCKALLIRTSLAYADHAGRLKVLNPIRDYIHKTRPPASSLVRPIRKHLVELLQIRKTFMLSRSQSVGNLTPRLVSNLGNLHNVLLHGLDSDDSDLRETVQGILLLSRLNYLMTRGPTPLMLRLPDILVRMGDHELLGLFIVEAFESKIFAAISDVEKSLDEAIEHFHTIQDVESEARLYLAVGEYYFDRSGDMKKARNLFNKALGLASQCQSDLMHIRGLIALTTIEWSSGNYSEGLRLAREIHRLSVTAGYLWGEIDGLRWQAMCCNGLGNFKDSIELSNSAMAIVVSAGLQGGEAEMMVMNTKALAYELKSEYAEARRIHEAILNKTSAVLSPCSLCAHTGQYRKHRYRQWHSFGYCVPKP</sequence>
<dbReference type="InterPro" id="IPR059179">
    <property type="entry name" value="MLKL-like_MCAfunc"/>
</dbReference>
<dbReference type="CDD" id="cd21037">
    <property type="entry name" value="MLKL_NTD"/>
    <property type="match status" value="1"/>
</dbReference>
<dbReference type="InterPro" id="IPR049052">
    <property type="entry name" value="nSTAND1"/>
</dbReference>
<dbReference type="InterPro" id="IPR011990">
    <property type="entry name" value="TPR-like_helical_dom_sf"/>
</dbReference>
<reference evidence="2" key="1">
    <citation type="submission" date="2020-05" db="EMBL/GenBank/DDBJ databases">
        <title>Mycena genomes resolve the evolution of fungal bioluminescence.</title>
        <authorList>
            <person name="Tsai I.J."/>
        </authorList>
    </citation>
    <scope>NUCLEOTIDE SEQUENCE</scope>
    <source>
        <strain evidence="2">160909Yilan</strain>
    </source>
</reference>
<dbReference type="InterPro" id="IPR027417">
    <property type="entry name" value="P-loop_NTPase"/>
</dbReference>
<keyword evidence="3" id="KW-1185">Reference proteome</keyword>
<dbReference type="EMBL" id="JACAZH010000003">
    <property type="protein sequence ID" value="KAF7373145.1"/>
    <property type="molecule type" value="Genomic_DNA"/>
</dbReference>
<dbReference type="SUPFAM" id="SSF48452">
    <property type="entry name" value="TPR-like"/>
    <property type="match status" value="1"/>
</dbReference>
<dbReference type="GO" id="GO:0007166">
    <property type="term" value="P:cell surface receptor signaling pathway"/>
    <property type="evidence" value="ECO:0007669"/>
    <property type="project" value="InterPro"/>
</dbReference>
<dbReference type="Proteomes" id="UP000623467">
    <property type="component" value="Unassembled WGS sequence"/>
</dbReference>
<protein>
    <submittedName>
        <fullName evidence="2">NB-ARC domain-containing protein</fullName>
    </submittedName>
</protein>
<name>A0A8H6ZCG4_9AGAR</name>
<comment type="caution">
    <text evidence="2">The sequence shown here is derived from an EMBL/GenBank/DDBJ whole genome shotgun (WGS) entry which is preliminary data.</text>
</comment>
<dbReference type="Gene3D" id="3.40.50.300">
    <property type="entry name" value="P-loop containing nucleotide triphosphate hydrolases"/>
    <property type="match status" value="1"/>
</dbReference>
<proteinExistence type="predicted"/>
<dbReference type="InterPro" id="IPR036537">
    <property type="entry name" value="Adaptor_Cbl_N_dom_sf"/>
</dbReference>
<dbReference type="AlphaFoldDB" id="A0A8H6ZCG4"/>
<evidence type="ECO:0000313" key="3">
    <source>
        <dbReference type="Proteomes" id="UP000623467"/>
    </source>
</evidence>
<dbReference type="Pfam" id="PF20703">
    <property type="entry name" value="nSTAND1"/>
    <property type="match status" value="1"/>
</dbReference>
<organism evidence="2 3">
    <name type="scientific">Mycena sanguinolenta</name>
    <dbReference type="NCBI Taxonomy" id="230812"/>
    <lineage>
        <taxon>Eukaryota</taxon>
        <taxon>Fungi</taxon>
        <taxon>Dikarya</taxon>
        <taxon>Basidiomycota</taxon>
        <taxon>Agaricomycotina</taxon>
        <taxon>Agaricomycetes</taxon>
        <taxon>Agaricomycetidae</taxon>
        <taxon>Agaricales</taxon>
        <taxon>Marasmiineae</taxon>
        <taxon>Mycenaceae</taxon>
        <taxon>Mycena</taxon>
    </lineage>
</organism>